<dbReference type="InterPro" id="IPR014752">
    <property type="entry name" value="Arrestin-like_C"/>
</dbReference>
<feature type="region of interest" description="Disordered" evidence="1">
    <location>
        <begin position="131"/>
        <end position="150"/>
    </location>
</feature>
<evidence type="ECO:0008006" key="4">
    <source>
        <dbReference type="Google" id="ProtNLM"/>
    </source>
</evidence>
<dbReference type="PANTHER" id="PTHR31904">
    <property type="entry name" value="BYPASS OF STOP CODON PROTEIN 5-RELATED"/>
    <property type="match status" value="1"/>
</dbReference>
<accession>A0A2V5IKU0</accession>
<protein>
    <recommendedName>
        <fullName evidence="4">Arrestin-like N-terminal domain-containing protein</fullName>
    </recommendedName>
</protein>
<dbReference type="AlphaFoldDB" id="A0A2V5IKU0"/>
<proteinExistence type="predicted"/>
<dbReference type="InterPro" id="IPR039634">
    <property type="entry name" value="Bul1-like"/>
</dbReference>
<dbReference type="OMA" id="SWEHDDM"/>
<keyword evidence="3" id="KW-1185">Reference proteome</keyword>
<gene>
    <name evidence="2" type="ORF">BO99DRAFT_431623</name>
</gene>
<dbReference type="EMBL" id="KZ825125">
    <property type="protein sequence ID" value="PYI20436.1"/>
    <property type="molecule type" value="Genomic_DNA"/>
</dbReference>
<name>A0A2V5IKU0_ASPV1</name>
<evidence type="ECO:0000313" key="3">
    <source>
        <dbReference type="Proteomes" id="UP000249829"/>
    </source>
</evidence>
<dbReference type="Gene3D" id="2.60.40.640">
    <property type="match status" value="1"/>
</dbReference>
<evidence type="ECO:0000256" key="1">
    <source>
        <dbReference type="SAM" id="MobiDB-lite"/>
    </source>
</evidence>
<sequence length="387" mass="42987">MLHKSNFRVRFHLETPSQTFSIGETIGGCVLITSHRSSSPPQFNLALEGKVNVQVDLSENAVPLPQPTASTTFLHMSQPLDDPSIQAAGKALDAGVEYCLPFEFVVPCKLPLQACQHSCRHEQVQEEHLSLPPSLGTLGHRKKSLHGKDDMAPETASIAYQISLRISKKPSKAGTTAPIAEWEHPIHIRPFRVERAPALVPRESKFYCLRREVTITRGLSRAPQGVLSAQAVQPTAIAPNAIPFRLVPIDLHYRALSGAPPPKLSAIKVELQATSFFGVKPWSDFPDLTDPVTWGRHQNHYTYPVSLADMQPGPLKWQQKNTDDETSPIFRSTIQVPVELPGKFDYPPSFSHCFISRVYALKVDICWRTPGAWGRNRVSLTVPLQIL</sequence>
<evidence type="ECO:0000313" key="2">
    <source>
        <dbReference type="EMBL" id="PYI20436.1"/>
    </source>
</evidence>
<dbReference type="Proteomes" id="UP000249829">
    <property type="component" value="Unassembled WGS sequence"/>
</dbReference>
<dbReference type="STRING" id="1450538.A0A2V5IKU0"/>
<organism evidence="2 3">
    <name type="scientific">Aspergillus violaceofuscus (strain CBS 115571)</name>
    <dbReference type="NCBI Taxonomy" id="1450538"/>
    <lineage>
        <taxon>Eukaryota</taxon>
        <taxon>Fungi</taxon>
        <taxon>Dikarya</taxon>
        <taxon>Ascomycota</taxon>
        <taxon>Pezizomycotina</taxon>
        <taxon>Eurotiomycetes</taxon>
        <taxon>Eurotiomycetidae</taxon>
        <taxon>Eurotiales</taxon>
        <taxon>Aspergillaceae</taxon>
        <taxon>Aspergillus</taxon>
    </lineage>
</organism>
<reference evidence="2 3" key="1">
    <citation type="submission" date="2018-02" db="EMBL/GenBank/DDBJ databases">
        <title>The genomes of Aspergillus section Nigri reveals drivers in fungal speciation.</title>
        <authorList>
            <consortium name="DOE Joint Genome Institute"/>
            <person name="Vesth T.C."/>
            <person name="Nybo J."/>
            <person name="Theobald S."/>
            <person name="Brandl J."/>
            <person name="Frisvad J.C."/>
            <person name="Nielsen K.F."/>
            <person name="Lyhne E.K."/>
            <person name="Kogle M.E."/>
            <person name="Kuo A."/>
            <person name="Riley R."/>
            <person name="Clum A."/>
            <person name="Nolan M."/>
            <person name="Lipzen A."/>
            <person name="Salamov A."/>
            <person name="Henrissat B."/>
            <person name="Wiebenga A."/>
            <person name="De vries R.P."/>
            <person name="Grigoriev I.V."/>
            <person name="Mortensen U.H."/>
            <person name="Andersen M.R."/>
            <person name="Baker S.E."/>
        </authorList>
    </citation>
    <scope>NUCLEOTIDE SEQUENCE [LARGE SCALE GENOMIC DNA]</scope>
    <source>
        <strain evidence="2 3">CBS 115571</strain>
    </source>
</reference>
<dbReference type="PANTHER" id="PTHR31904:SF1">
    <property type="entry name" value="BYPASS OF STOP CODON PROTEIN 5-RELATED"/>
    <property type="match status" value="1"/>
</dbReference>